<dbReference type="NCBIfam" id="TIGR01725">
    <property type="entry name" value="phge_HK97_gp10"/>
    <property type="match status" value="1"/>
</dbReference>
<dbReference type="Proteomes" id="UP000276260">
    <property type="component" value="Unassembled WGS sequence"/>
</dbReference>
<comment type="caution">
    <text evidence="1">The sequence shown here is derived from an EMBL/GenBank/DDBJ whole genome shotgun (WGS) entry which is preliminary data.</text>
</comment>
<evidence type="ECO:0000313" key="1">
    <source>
        <dbReference type="EMBL" id="RRJ22588.1"/>
    </source>
</evidence>
<organism evidence="1 2">
    <name type="scientific">Rheinheimera mesophila</name>
    <dbReference type="NCBI Taxonomy" id="1547515"/>
    <lineage>
        <taxon>Bacteria</taxon>
        <taxon>Pseudomonadati</taxon>
        <taxon>Pseudomonadota</taxon>
        <taxon>Gammaproteobacteria</taxon>
        <taxon>Chromatiales</taxon>
        <taxon>Chromatiaceae</taxon>
        <taxon>Rheinheimera</taxon>
    </lineage>
</organism>
<gene>
    <name evidence="1" type="ORF">EIK76_00435</name>
</gene>
<dbReference type="Pfam" id="PF04883">
    <property type="entry name" value="HK97-gp10_like"/>
    <property type="match status" value="1"/>
</dbReference>
<dbReference type="EMBL" id="RRCF01000001">
    <property type="protein sequence ID" value="RRJ22588.1"/>
    <property type="molecule type" value="Genomic_DNA"/>
</dbReference>
<name>A0A3P3QNV1_9GAMM</name>
<keyword evidence="2" id="KW-1185">Reference proteome</keyword>
<protein>
    <recommendedName>
        <fullName evidence="3">HK97 gp10 family phage protein</fullName>
    </recommendedName>
</protein>
<accession>A0A3P3QNV1</accession>
<proteinExistence type="predicted"/>
<evidence type="ECO:0000313" key="2">
    <source>
        <dbReference type="Proteomes" id="UP000276260"/>
    </source>
</evidence>
<dbReference type="OrthoDB" id="5736381at2"/>
<dbReference type="RefSeq" id="WP_046521127.1">
    <property type="nucleotide sequence ID" value="NZ_LAVS01000090.1"/>
</dbReference>
<dbReference type="InterPro" id="IPR010064">
    <property type="entry name" value="HK97-gp10_tail"/>
</dbReference>
<dbReference type="AlphaFoldDB" id="A0A3P3QNV1"/>
<sequence>MANKITFSLIGFNEVRRKLALVKAEVRGKATRSALRRASGILVRAAKQKALALDDPKTGRRIADNIRLQFGTKVYRQTGKHLYRIGVATNFKNIPSGNPDTGPKGNTPHWHFIEFGTKFVREQPYMRPVFSANTNQVINRFSIELNKELDKALKQ</sequence>
<reference evidence="1 2" key="1">
    <citation type="submission" date="2018-11" db="EMBL/GenBank/DDBJ databases">
        <title>Draft genome analysis of Rheinheimera mesophila isolated from an industrial waste site.</title>
        <authorList>
            <person name="Yu Q."/>
            <person name="Qi Y."/>
            <person name="Zhang H."/>
            <person name="Lu Y."/>
            <person name="Pu J."/>
        </authorList>
    </citation>
    <scope>NUCLEOTIDE SEQUENCE [LARGE SCALE GENOMIC DNA]</scope>
    <source>
        <strain evidence="1 2">IITR13</strain>
    </source>
</reference>
<evidence type="ECO:0008006" key="3">
    <source>
        <dbReference type="Google" id="ProtNLM"/>
    </source>
</evidence>